<accession>S4YC24</accession>
<protein>
    <submittedName>
        <fullName evidence="1">Uncharacterized protein</fullName>
    </submittedName>
</protein>
<dbReference type="AlphaFoldDB" id="S4YC24"/>
<dbReference type="EMBL" id="CP003969">
    <property type="protein sequence ID" value="AGP42389.1"/>
    <property type="molecule type" value="Genomic_DNA"/>
</dbReference>
<dbReference type="KEGG" id="scu:SCE1572_52525"/>
<name>S4YC24_SORCE</name>
<proteinExistence type="predicted"/>
<dbReference type="Proteomes" id="UP000014803">
    <property type="component" value="Chromosome"/>
</dbReference>
<evidence type="ECO:0000313" key="2">
    <source>
        <dbReference type="Proteomes" id="UP000014803"/>
    </source>
</evidence>
<dbReference type="STRING" id="1254432.SCE1572_52525"/>
<dbReference type="HOGENOM" id="CLU_3410220_0_0_7"/>
<organism evidence="1 2">
    <name type="scientific">Sorangium cellulosum So0157-2</name>
    <dbReference type="NCBI Taxonomy" id="1254432"/>
    <lineage>
        <taxon>Bacteria</taxon>
        <taxon>Pseudomonadati</taxon>
        <taxon>Myxococcota</taxon>
        <taxon>Polyangia</taxon>
        <taxon>Polyangiales</taxon>
        <taxon>Polyangiaceae</taxon>
        <taxon>Sorangium</taxon>
    </lineage>
</organism>
<gene>
    <name evidence="1" type="ORF">SCE1572_52525</name>
</gene>
<evidence type="ECO:0000313" key="1">
    <source>
        <dbReference type="EMBL" id="AGP42389.1"/>
    </source>
</evidence>
<reference evidence="1 2" key="1">
    <citation type="journal article" date="2013" name="Sci. Rep.">
        <title>Extraordinary expansion of a Sorangium cellulosum genome from an alkaline milieu.</title>
        <authorList>
            <person name="Han K."/>
            <person name="Li Z.F."/>
            <person name="Peng R."/>
            <person name="Zhu L.P."/>
            <person name="Zhou T."/>
            <person name="Wang L.G."/>
            <person name="Li S.G."/>
            <person name="Zhang X.B."/>
            <person name="Hu W."/>
            <person name="Wu Z.H."/>
            <person name="Qin N."/>
            <person name="Li Y.Z."/>
        </authorList>
    </citation>
    <scope>NUCLEOTIDE SEQUENCE [LARGE SCALE GENOMIC DNA]</scope>
    <source>
        <strain evidence="1 2">So0157-2</strain>
    </source>
</reference>
<sequence length="29" mass="2914">MNGGTMVDIPGGAFLESGTGMRAAMLEIS</sequence>